<dbReference type="InterPro" id="IPR007539">
    <property type="entry name" value="DUF551"/>
</dbReference>
<dbReference type="PATRIC" id="fig|411475.3.peg.782"/>
<accession>G9YN21</accession>
<evidence type="ECO:0000313" key="2">
    <source>
        <dbReference type="EMBL" id="EHM53648.1"/>
    </source>
</evidence>
<sequence>MDKNEEHKYCESGTPIGFFGTTMSVLDCYYDITGDWNRVCNCHVTHWMPLPEPPKEDMA</sequence>
<dbReference type="Proteomes" id="UP000004459">
    <property type="component" value="Unassembled WGS sequence"/>
</dbReference>
<protein>
    <recommendedName>
        <fullName evidence="1">DUF551 domain-containing protein</fullName>
    </recommendedName>
</protein>
<gene>
    <name evidence="2" type="ORF">HMPREF0372_00893</name>
</gene>
<dbReference type="HOGENOM" id="CLU_2953742_0_0_9"/>
<comment type="caution">
    <text evidence="2">The sequence shown here is derived from an EMBL/GenBank/DDBJ whole genome shotgun (WGS) entry which is preliminary data.</text>
</comment>
<name>G9YN21_FLAPL</name>
<dbReference type="Pfam" id="PF04448">
    <property type="entry name" value="DUF551"/>
    <property type="match status" value="1"/>
</dbReference>
<evidence type="ECO:0000313" key="3">
    <source>
        <dbReference type="Proteomes" id="UP000004459"/>
    </source>
</evidence>
<dbReference type="EMBL" id="AGCK01000060">
    <property type="protein sequence ID" value="EHM53648.1"/>
    <property type="molecule type" value="Genomic_DNA"/>
</dbReference>
<reference evidence="2 3" key="1">
    <citation type="submission" date="2011-08" db="EMBL/GenBank/DDBJ databases">
        <authorList>
            <person name="Weinstock G."/>
            <person name="Sodergren E."/>
            <person name="Clifton S."/>
            <person name="Fulton L."/>
            <person name="Fulton B."/>
            <person name="Courtney L."/>
            <person name="Fronick C."/>
            <person name="Harrison M."/>
            <person name="Strong C."/>
            <person name="Farmer C."/>
            <person name="Delahaunty K."/>
            <person name="Markovic C."/>
            <person name="Hall O."/>
            <person name="Minx P."/>
            <person name="Tomlinson C."/>
            <person name="Mitreva M."/>
            <person name="Hou S."/>
            <person name="Chen J."/>
            <person name="Wollam A."/>
            <person name="Pepin K.H."/>
            <person name="Johnson M."/>
            <person name="Bhonagiri V."/>
            <person name="Zhang X."/>
            <person name="Suruliraj S."/>
            <person name="Warren W."/>
            <person name="Chinwalla A."/>
            <person name="Mardis E.R."/>
            <person name="Wilson R.K."/>
        </authorList>
    </citation>
    <scope>NUCLEOTIDE SEQUENCE [LARGE SCALE GENOMIC DNA]</scope>
    <source>
        <strain evidence="2 3">ATCC 29863</strain>
    </source>
</reference>
<proteinExistence type="predicted"/>
<organism evidence="2 3">
    <name type="scientific">Flavonifractor plautii ATCC 29863</name>
    <dbReference type="NCBI Taxonomy" id="411475"/>
    <lineage>
        <taxon>Bacteria</taxon>
        <taxon>Bacillati</taxon>
        <taxon>Bacillota</taxon>
        <taxon>Clostridia</taxon>
        <taxon>Eubacteriales</taxon>
        <taxon>Oscillospiraceae</taxon>
        <taxon>Flavonifractor</taxon>
    </lineage>
</organism>
<feature type="domain" description="DUF551" evidence="1">
    <location>
        <begin position="24"/>
        <end position="55"/>
    </location>
</feature>
<dbReference type="AlphaFoldDB" id="G9YN21"/>
<evidence type="ECO:0000259" key="1">
    <source>
        <dbReference type="Pfam" id="PF04448"/>
    </source>
</evidence>